<feature type="domain" description="Rad26-like N-terminal" evidence="5">
    <location>
        <begin position="340"/>
        <end position="386"/>
    </location>
</feature>
<evidence type="ECO:0000259" key="3">
    <source>
        <dbReference type="Pfam" id="PF12331"/>
    </source>
</evidence>
<dbReference type="InterPro" id="IPR048380">
    <property type="entry name" value="Rad26-like_N"/>
</dbReference>
<keyword evidence="7" id="KW-1185">Reference proteome</keyword>
<protein>
    <recommendedName>
        <fullName evidence="8">DNA repair protein-like protein Rad26</fullName>
    </recommendedName>
</protein>
<feature type="region of interest" description="Disordered" evidence="2">
    <location>
        <begin position="1"/>
        <end position="54"/>
    </location>
</feature>
<accession>A0A6G1KK50</accession>
<feature type="domain" description="Rad26-like helical repeats" evidence="3">
    <location>
        <begin position="446"/>
        <end position="679"/>
    </location>
</feature>
<sequence>MDQDDDFDFSDDDLDDLPANALQQLETTAIRATQHQERQHPESDYGLDEGDEGDQVINLDDAAGAPQASPWMNVASQYQPNHNHQLNPHYNAIGDGNSFYNGTIEAEEQQPRRSQADSNQLLLRIKKLEQDKARLNRDLNSEKSKALSKTGEVDTVRRRLDAANRENERKVLALQQAHNEMLAKHKVELDKVRREREQAQTNNMFLEHDMAREADNTKRVKKGVVTRPKSNAVVSPATTPKRQHKSLPFRDGFEDDDIVMASPSKHRDKDRSKPSTPRQVGKRKRQPIDQSPIPVLQLSEPRVRGQTTPQKPSLQSENTIDPALLEGLSLRKEDDHRFTLLHRLLSHRCSNGKDRILEALTAHALPSHPQKKLSSIIYDSLTACSMTLNVHDLALQICHIFLTLWEQCLQERYYSVIYLILDALQFTLACEPAKTAIGVTERAVPLIIASVDLVAVPIARAAKLEAAYVAELYSPSQIEISTKINVIDCLQLLHLIASSSLSFRSPESIIRFWQCVPADFALVLLNRVQPLPHITLMLRILSTSALPTSLGAIVATDSPADQQGRRESDIVDRLTNLLFETPECIADPNASSDEVEEEKKAATTTAEIWDLRNRVLDLLMRFAIEEHGSLRLITHRNCVGRLIKHLDHSITTLYENPLYPTQEKTVASINKTMKLVYHLATSHPDVDIKGRLSVIQGGHHKFLVSLTRLAFSEGLVLEESIEESVVDMAHAILDEGLSIEEGEGLLRVFSSGNSV</sequence>
<evidence type="ECO:0000259" key="4">
    <source>
        <dbReference type="Pfam" id="PF21046"/>
    </source>
</evidence>
<feature type="compositionally biased region" description="Polar residues" evidence="2">
    <location>
        <begin position="305"/>
        <end position="319"/>
    </location>
</feature>
<name>A0A6G1KK50_9PLEO</name>
<proteinExistence type="predicted"/>
<feature type="compositionally biased region" description="Basic and acidic residues" evidence="2">
    <location>
        <begin position="34"/>
        <end position="43"/>
    </location>
</feature>
<dbReference type="EMBL" id="MU005765">
    <property type="protein sequence ID" value="KAF2713208.1"/>
    <property type="molecule type" value="Genomic_DNA"/>
</dbReference>
<dbReference type="Pfam" id="PF21048">
    <property type="entry name" value="Rad26-like_N"/>
    <property type="match status" value="1"/>
</dbReference>
<feature type="compositionally biased region" description="Acidic residues" evidence="2">
    <location>
        <begin position="45"/>
        <end position="54"/>
    </location>
</feature>
<dbReference type="Pfam" id="PF12331">
    <property type="entry name" value="Rad26-like_helical_rpts"/>
    <property type="match status" value="1"/>
</dbReference>
<evidence type="ECO:0008006" key="8">
    <source>
        <dbReference type="Google" id="ProtNLM"/>
    </source>
</evidence>
<reference evidence="6" key="1">
    <citation type="journal article" date="2020" name="Stud. Mycol.">
        <title>101 Dothideomycetes genomes: a test case for predicting lifestyles and emergence of pathogens.</title>
        <authorList>
            <person name="Haridas S."/>
            <person name="Albert R."/>
            <person name="Binder M."/>
            <person name="Bloem J."/>
            <person name="Labutti K."/>
            <person name="Salamov A."/>
            <person name="Andreopoulos B."/>
            <person name="Baker S."/>
            <person name="Barry K."/>
            <person name="Bills G."/>
            <person name="Bluhm B."/>
            <person name="Cannon C."/>
            <person name="Castanera R."/>
            <person name="Culley D."/>
            <person name="Daum C."/>
            <person name="Ezra D."/>
            <person name="Gonzalez J."/>
            <person name="Henrissat B."/>
            <person name="Kuo A."/>
            <person name="Liang C."/>
            <person name="Lipzen A."/>
            <person name="Lutzoni F."/>
            <person name="Magnuson J."/>
            <person name="Mondo S."/>
            <person name="Nolan M."/>
            <person name="Ohm R."/>
            <person name="Pangilinan J."/>
            <person name="Park H.-J."/>
            <person name="Ramirez L."/>
            <person name="Alfaro M."/>
            <person name="Sun H."/>
            <person name="Tritt A."/>
            <person name="Yoshinaga Y."/>
            <person name="Zwiers L.-H."/>
            <person name="Turgeon B."/>
            <person name="Goodwin S."/>
            <person name="Spatafora J."/>
            <person name="Crous P."/>
            <person name="Grigoriev I."/>
        </authorList>
    </citation>
    <scope>NUCLEOTIDE SEQUENCE</scope>
    <source>
        <strain evidence="6">CBS 279.74</strain>
    </source>
</reference>
<feature type="coiled-coil region" evidence="1">
    <location>
        <begin position="118"/>
        <end position="209"/>
    </location>
</feature>
<dbReference type="InterPro" id="IPR048379">
    <property type="entry name" value="Rad26-like_C"/>
</dbReference>
<dbReference type="Pfam" id="PF21046">
    <property type="entry name" value="Rad26-like_C"/>
    <property type="match status" value="1"/>
</dbReference>
<keyword evidence="1" id="KW-0175">Coiled coil</keyword>
<dbReference type="OrthoDB" id="5245063at2759"/>
<evidence type="ECO:0000256" key="1">
    <source>
        <dbReference type="SAM" id="Coils"/>
    </source>
</evidence>
<organism evidence="6 7">
    <name type="scientific">Pleomassaria siparia CBS 279.74</name>
    <dbReference type="NCBI Taxonomy" id="1314801"/>
    <lineage>
        <taxon>Eukaryota</taxon>
        <taxon>Fungi</taxon>
        <taxon>Dikarya</taxon>
        <taxon>Ascomycota</taxon>
        <taxon>Pezizomycotina</taxon>
        <taxon>Dothideomycetes</taxon>
        <taxon>Pleosporomycetidae</taxon>
        <taxon>Pleosporales</taxon>
        <taxon>Pleomassariaceae</taxon>
        <taxon>Pleomassaria</taxon>
    </lineage>
</organism>
<feature type="compositionally biased region" description="Polar residues" evidence="2">
    <location>
        <begin position="228"/>
        <end position="240"/>
    </location>
</feature>
<dbReference type="Proteomes" id="UP000799428">
    <property type="component" value="Unassembled WGS sequence"/>
</dbReference>
<evidence type="ECO:0000313" key="7">
    <source>
        <dbReference type="Proteomes" id="UP000799428"/>
    </source>
</evidence>
<feature type="compositionally biased region" description="Polar residues" evidence="2">
    <location>
        <begin position="21"/>
        <end position="33"/>
    </location>
</feature>
<feature type="domain" description="Rad26-like C-terminal" evidence="4">
    <location>
        <begin position="687"/>
        <end position="749"/>
    </location>
</feature>
<evidence type="ECO:0000259" key="5">
    <source>
        <dbReference type="Pfam" id="PF21048"/>
    </source>
</evidence>
<evidence type="ECO:0000313" key="6">
    <source>
        <dbReference type="EMBL" id="KAF2713208.1"/>
    </source>
</evidence>
<evidence type="ECO:0000256" key="2">
    <source>
        <dbReference type="SAM" id="MobiDB-lite"/>
    </source>
</evidence>
<feature type="compositionally biased region" description="Acidic residues" evidence="2">
    <location>
        <begin position="1"/>
        <end position="16"/>
    </location>
</feature>
<dbReference type="InterPro" id="IPR022093">
    <property type="entry name" value="Rad26-like_helical"/>
</dbReference>
<dbReference type="AlphaFoldDB" id="A0A6G1KK50"/>
<gene>
    <name evidence="6" type="ORF">K504DRAFT_498024</name>
</gene>
<feature type="region of interest" description="Disordered" evidence="2">
    <location>
        <begin position="211"/>
        <end position="319"/>
    </location>
</feature>